<proteinExistence type="predicted"/>
<accession>A0A0E0M2G5</accession>
<dbReference type="Proteomes" id="UP000026962">
    <property type="component" value="Chromosome 9"/>
</dbReference>
<dbReference type="Gramene" id="OPUNC09G12410.3">
    <property type="protein sequence ID" value="OPUNC09G12410.3"/>
    <property type="gene ID" value="OPUNC09G12410"/>
</dbReference>
<keyword evidence="2" id="KW-1185">Reference proteome</keyword>
<protein>
    <submittedName>
        <fullName evidence="1">Uncharacterized protein</fullName>
    </submittedName>
</protein>
<dbReference type="HOGENOM" id="CLU_2835653_0_0_1"/>
<evidence type="ECO:0000313" key="2">
    <source>
        <dbReference type="Proteomes" id="UP000026962"/>
    </source>
</evidence>
<evidence type="ECO:0000313" key="1">
    <source>
        <dbReference type="EnsemblPlants" id="OPUNC09G12410.3"/>
    </source>
</evidence>
<reference evidence="1" key="2">
    <citation type="submission" date="2018-05" db="EMBL/GenBank/DDBJ databases">
        <title>OpunRS2 (Oryza punctata Reference Sequence Version 2).</title>
        <authorList>
            <person name="Zhang J."/>
            <person name="Kudrna D."/>
            <person name="Lee S."/>
            <person name="Talag J."/>
            <person name="Welchert J."/>
            <person name="Wing R.A."/>
        </authorList>
    </citation>
    <scope>NUCLEOTIDE SEQUENCE [LARGE SCALE GENOMIC DNA]</scope>
</reference>
<name>A0A0E0M2G5_ORYPU</name>
<organism evidence="1">
    <name type="scientific">Oryza punctata</name>
    <name type="common">Red rice</name>
    <dbReference type="NCBI Taxonomy" id="4537"/>
    <lineage>
        <taxon>Eukaryota</taxon>
        <taxon>Viridiplantae</taxon>
        <taxon>Streptophyta</taxon>
        <taxon>Embryophyta</taxon>
        <taxon>Tracheophyta</taxon>
        <taxon>Spermatophyta</taxon>
        <taxon>Magnoliopsida</taxon>
        <taxon>Liliopsida</taxon>
        <taxon>Poales</taxon>
        <taxon>Poaceae</taxon>
        <taxon>BOP clade</taxon>
        <taxon>Oryzoideae</taxon>
        <taxon>Oryzeae</taxon>
        <taxon>Oryzinae</taxon>
        <taxon>Oryza</taxon>
    </lineage>
</organism>
<reference evidence="1" key="1">
    <citation type="submission" date="2015-04" db="UniProtKB">
        <authorList>
            <consortium name="EnsemblPlants"/>
        </authorList>
    </citation>
    <scope>IDENTIFICATION</scope>
</reference>
<sequence>MAICTLGCQEMEVLMVMKDMMKVNQQVNDQELSSHAYRQKVDQVSDDEVSNHAYRQQVVVGAELTA</sequence>
<dbReference type="EnsemblPlants" id="OPUNC09G12410.3">
    <property type="protein sequence ID" value="OPUNC09G12410.3"/>
    <property type="gene ID" value="OPUNC09G12410"/>
</dbReference>
<dbReference type="AlphaFoldDB" id="A0A0E0M2G5"/>